<dbReference type="PANTHER" id="PTHR35010">
    <property type="entry name" value="BLL4672 PROTEIN-RELATED"/>
    <property type="match status" value="1"/>
</dbReference>
<dbReference type="SMART" id="SM00530">
    <property type="entry name" value="HTH_XRE"/>
    <property type="match status" value="1"/>
</dbReference>
<evidence type="ECO:0000259" key="1">
    <source>
        <dbReference type="SMART" id="SM00530"/>
    </source>
</evidence>
<evidence type="ECO:0000313" key="3">
    <source>
        <dbReference type="Proteomes" id="UP000644167"/>
    </source>
</evidence>
<proteinExistence type="predicted"/>
<dbReference type="Gene3D" id="1.10.260.40">
    <property type="entry name" value="lambda repressor-like DNA-binding domains"/>
    <property type="match status" value="1"/>
</dbReference>
<dbReference type="Pfam" id="PF13560">
    <property type="entry name" value="HTH_31"/>
    <property type="match status" value="1"/>
</dbReference>
<dbReference type="Proteomes" id="UP000644167">
    <property type="component" value="Chromosome"/>
</dbReference>
<feature type="domain" description="HTH cro/C1-type" evidence="1">
    <location>
        <begin position="18"/>
        <end position="90"/>
    </location>
</feature>
<organism evidence="2 3">
    <name type="scientific">Marinomonas foliarum</name>
    <dbReference type="NCBI Taxonomy" id="491950"/>
    <lineage>
        <taxon>Bacteria</taxon>
        <taxon>Pseudomonadati</taxon>
        <taxon>Pseudomonadota</taxon>
        <taxon>Gammaproteobacteria</taxon>
        <taxon>Oceanospirillales</taxon>
        <taxon>Oceanospirillaceae</taxon>
        <taxon>Marinomonas</taxon>
    </lineage>
</organism>
<evidence type="ECO:0000313" key="2">
    <source>
        <dbReference type="EMBL" id="QRV24299.1"/>
    </source>
</evidence>
<dbReference type="Gene3D" id="3.30.450.180">
    <property type="match status" value="1"/>
</dbReference>
<dbReference type="EMBL" id="CP070273">
    <property type="protein sequence ID" value="QRV24299.1"/>
    <property type="molecule type" value="Genomic_DNA"/>
</dbReference>
<dbReference type="Pfam" id="PF17765">
    <property type="entry name" value="MLTR_LBD"/>
    <property type="match status" value="1"/>
</dbReference>
<dbReference type="SUPFAM" id="SSF47413">
    <property type="entry name" value="lambda repressor-like DNA-binding domains"/>
    <property type="match status" value="1"/>
</dbReference>
<name>A0ABX7IST4_9GAMM</name>
<accession>A0ABX7IST4</accession>
<dbReference type="InterPro" id="IPR001387">
    <property type="entry name" value="Cro/C1-type_HTH"/>
</dbReference>
<gene>
    <name evidence="2" type="ORF">JSY38_01800</name>
</gene>
<dbReference type="InterPro" id="IPR010982">
    <property type="entry name" value="Lambda_DNA-bd_dom_sf"/>
</dbReference>
<dbReference type="InterPro" id="IPR041413">
    <property type="entry name" value="MLTR_LBD"/>
</dbReference>
<keyword evidence="3" id="KW-1185">Reference proteome</keyword>
<sequence length="265" mass="30656">MASDRLTRVPARQALSDFIRQCRERTSPESLGLPQGRRRRTRGLRREEVSALAGVGLTWYTWFEQGRDIAVSDDFLHRLARGLRLDRAEREHLFALAGRETFADGAESAELPQSLVRMINALDQAAYIMNSSWDVLAHNEAASILFEDFALPRPNMLRIVFFSDHYRQKIQDWQFAARLVLLKARHDYLTGGKSSILESVLNEVLQTVPEAMEWWDDSEVLRIGDMDITLRDTQGRWRNYRLNILFSEDRPGLRIAFYDEQVAAE</sequence>
<reference evidence="2 3" key="1">
    <citation type="submission" date="2021-02" db="EMBL/GenBank/DDBJ databases">
        <title>The genome of Marinomonas foliarum JZW.</title>
        <authorList>
            <person name="Sun M."/>
        </authorList>
    </citation>
    <scope>NUCLEOTIDE SEQUENCE [LARGE SCALE GENOMIC DNA]</scope>
    <source>
        <strain evidence="2 3">JZW</strain>
    </source>
</reference>
<dbReference type="RefSeq" id="WP_205114957.1">
    <property type="nucleotide sequence ID" value="NZ_CP070273.1"/>
</dbReference>
<protein>
    <submittedName>
        <fullName evidence="2">Helix-turn-helix domain-containing protein</fullName>
    </submittedName>
</protein>